<evidence type="ECO:0000313" key="1">
    <source>
        <dbReference type="EMBL" id="ABK98767.1"/>
    </source>
</evidence>
<dbReference type="HOGENOM" id="CLU_2466290_0_0_7"/>
<protein>
    <submittedName>
        <fullName evidence="1">Uncharacterized protein</fullName>
    </submittedName>
</protein>
<organism evidence="1 2">
    <name type="scientific">Pelobacter propionicus (strain DSM 2379 / NBRC 103807 / OttBd1)</name>
    <dbReference type="NCBI Taxonomy" id="338966"/>
    <lineage>
        <taxon>Bacteria</taxon>
        <taxon>Pseudomonadati</taxon>
        <taxon>Thermodesulfobacteriota</taxon>
        <taxon>Desulfuromonadia</taxon>
        <taxon>Desulfuromonadales</taxon>
        <taxon>Desulfuromonadaceae</taxon>
        <taxon>Pelobacter</taxon>
    </lineage>
</organism>
<dbReference type="EMBL" id="CP000482">
    <property type="protein sequence ID" value="ABK98767.1"/>
    <property type="molecule type" value="Genomic_DNA"/>
</dbReference>
<proteinExistence type="predicted"/>
<dbReference type="AlphaFoldDB" id="A1AN47"/>
<keyword evidence="2" id="KW-1185">Reference proteome</keyword>
<gene>
    <name evidence="1" type="ordered locus">Ppro_1143</name>
</gene>
<dbReference type="Proteomes" id="UP000006732">
    <property type="component" value="Chromosome"/>
</dbReference>
<evidence type="ECO:0000313" key="2">
    <source>
        <dbReference type="Proteomes" id="UP000006732"/>
    </source>
</evidence>
<reference evidence="1 2" key="1">
    <citation type="submission" date="2006-10" db="EMBL/GenBank/DDBJ databases">
        <title>Complete sequence of chromosome of Pelobacter propionicus DSM 2379.</title>
        <authorList>
            <consortium name="US DOE Joint Genome Institute"/>
            <person name="Copeland A."/>
            <person name="Lucas S."/>
            <person name="Lapidus A."/>
            <person name="Barry K."/>
            <person name="Detter J.C."/>
            <person name="Glavina del Rio T."/>
            <person name="Hammon N."/>
            <person name="Israni S."/>
            <person name="Dalin E."/>
            <person name="Tice H."/>
            <person name="Pitluck S."/>
            <person name="Saunders E."/>
            <person name="Brettin T."/>
            <person name="Bruce D."/>
            <person name="Han C."/>
            <person name="Tapia R."/>
            <person name="Schmutz J."/>
            <person name="Larimer F."/>
            <person name="Land M."/>
            <person name="Hauser L."/>
            <person name="Kyrpides N."/>
            <person name="Kim E."/>
            <person name="Lovley D."/>
            <person name="Richardson P."/>
        </authorList>
    </citation>
    <scope>NUCLEOTIDE SEQUENCE [LARGE SCALE GENOMIC DNA]</scope>
    <source>
        <strain evidence="2">DSM 2379 / NBRC 103807 / OttBd1</strain>
    </source>
</reference>
<dbReference type="STRING" id="338966.Ppro_1143"/>
<accession>A1AN47</accession>
<dbReference type="KEGG" id="ppd:Ppro_1143"/>
<name>A1AN47_PELPD</name>
<sequence>MGNFSLSRFRFYQLFVFDDKRNCSALMQHPVPARLALKLRPDSCIYCSFKSRGHGLARDPRMRLLSYSLDNARVSRRRMINPQSLESV</sequence>